<accession>F0X7P7</accession>
<proteinExistence type="inferred from homology"/>
<dbReference type="UniPathway" id="UPA00667"/>
<evidence type="ECO:0000256" key="9">
    <source>
        <dbReference type="PIRSR" id="PIRSR606710-2"/>
    </source>
</evidence>
<feature type="site" description="Important for catalytic activity, responsible for pKa modulation of the active site Glu and correct orientation of both the proton donor and substrate" evidence="9">
    <location>
        <position position="152"/>
    </location>
</feature>
<dbReference type="PANTHER" id="PTHR43301">
    <property type="entry name" value="ARABINAN ENDO-1,5-ALPHA-L-ARABINOSIDASE"/>
    <property type="match status" value="1"/>
</dbReference>
<dbReference type="InterPro" id="IPR050727">
    <property type="entry name" value="GH43_arabinanases"/>
</dbReference>
<keyword evidence="6 7" id="KW-0326">Glycosidase</keyword>
<name>F0X7P7_GROCL</name>
<dbReference type="Proteomes" id="UP000007796">
    <property type="component" value="Unassembled WGS sequence"/>
</dbReference>
<evidence type="ECO:0000256" key="2">
    <source>
        <dbReference type="ARBA" id="ARBA00004834"/>
    </source>
</evidence>
<dbReference type="InterPro" id="IPR006710">
    <property type="entry name" value="Glyco_hydro_43"/>
</dbReference>
<evidence type="ECO:0000313" key="12">
    <source>
        <dbReference type="Proteomes" id="UP000007796"/>
    </source>
</evidence>
<evidence type="ECO:0000256" key="5">
    <source>
        <dbReference type="ARBA" id="ARBA00022801"/>
    </source>
</evidence>
<reference evidence="11 12" key="1">
    <citation type="journal article" date="2011" name="Proc. Natl. Acad. Sci. U.S.A.">
        <title>Genome and transcriptome analyses of the mountain pine beetle-fungal symbiont Grosmannia clavigera, a lodgepole pine pathogen.</title>
        <authorList>
            <person name="DiGuistini S."/>
            <person name="Wang Y."/>
            <person name="Liao N.Y."/>
            <person name="Taylor G."/>
            <person name="Tanguay P."/>
            <person name="Feau N."/>
            <person name="Henrissat B."/>
            <person name="Chan S.K."/>
            <person name="Hesse-Orce U."/>
            <person name="Alamouti S.M."/>
            <person name="Tsui C.K.M."/>
            <person name="Docking R.T."/>
            <person name="Levasseur A."/>
            <person name="Haridas S."/>
            <person name="Robertson G."/>
            <person name="Birol I."/>
            <person name="Holt R.A."/>
            <person name="Marra M.A."/>
            <person name="Hamelin R.C."/>
            <person name="Hirst M."/>
            <person name="Jones S.J.M."/>
            <person name="Bohlmann J."/>
            <person name="Breuil C."/>
        </authorList>
    </citation>
    <scope>NUCLEOTIDE SEQUENCE [LARGE SCALE GENOMIC DNA]</scope>
    <source>
        <strain evidence="12">kw1407 / UAMH 11150</strain>
    </source>
</reference>
<evidence type="ECO:0000256" key="7">
    <source>
        <dbReference type="PIRNR" id="PIRNR026534"/>
    </source>
</evidence>
<protein>
    <recommendedName>
        <fullName evidence="4 7">Arabinan endo-1,5-alpha-L-arabinosidase</fullName>
        <ecNumber evidence="4 7">3.2.1.99</ecNumber>
    </recommendedName>
</protein>
<comment type="pathway">
    <text evidence="2 7">Glycan metabolism; L-arabinan degradation.</text>
</comment>
<feature type="signal peptide" evidence="10">
    <location>
        <begin position="1"/>
        <end position="22"/>
    </location>
</feature>
<dbReference type="GeneID" id="25980440"/>
<dbReference type="SUPFAM" id="SSF75005">
    <property type="entry name" value="Arabinanase/levansucrase/invertase"/>
    <property type="match status" value="1"/>
</dbReference>
<evidence type="ECO:0000256" key="6">
    <source>
        <dbReference type="ARBA" id="ARBA00023295"/>
    </source>
</evidence>
<dbReference type="InterPro" id="IPR016840">
    <property type="entry name" value="Glyco_hydro_43_endo_a_Ara-ase"/>
</dbReference>
<dbReference type="InterPro" id="IPR023296">
    <property type="entry name" value="Glyco_hydro_beta-prop_sf"/>
</dbReference>
<dbReference type="Pfam" id="PF04616">
    <property type="entry name" value="Glyco_hydro_43"/>
    <property type="match status" value="1"/>
</dbReference>
<keyword evidence="5 7" id="KW-0378">Hydrolase</keyword>
<evidence type="ECO:0000256" key="10">
    <source>
        <dbReference type="SAM" id="SignalP"/>
    </source>
</evidence>
<dbReference type="PANTHER" id="PTHR43301:SF3">
    <property type="entry name" value="ARABINAN ENDO-1,5-ALPHA-L-ARABINOSIDASE A-RELATED"/>
    <property type="match status" value="1"/>
</dbReference>
<evidence type="ECO:0000256" key="1">
    <source>
        <dbReference type="ARBA" id="ARBA00000375"/>
    </source>
</evidence>
<dbReference type="EC" id="3.2.1.99" evidence="4 7"/>
<evidence type="ECO:0000313" key="11">
    <source>
        <dbReference type="EMBL" id="EFX06629.1"/>
    </source>
</evidence>
<evidence type="ECO:0000256" key="4">
    <source>
        <dbReference type="ARBA" id="ARBA00012586"/>
    </source>
</evidence>
<dbReference type="EMBL" id="GL629729">
    <property type="protein sequence ID" value="EFX06629.1"/>
    <property type="molecule type" value="Genomic_DNA"/>
</dbReference>
<organism evidence="12">
    <name type="scientific">Grosmannia clavigera (strain kw1407 / UAMH 11150)</name>
    <name type="common">Blue stain fungus</name>
    <name type="synonym">Graphiocladiella clavigera</name>
    <dbReference type="NCBI Taxonomy" id="655863"/>
    <lineage>
        <taxon>Eukaryota</taxon>
        <taxon>Fungi</taxon>
        <taxon>Dikarya</taxon>
        <taxon>Ascomycota</taxon>
        <taxon>Pezizomycotina</taxon>
        <taxon>Sordariomycetes</taxon>
        <taxon>Sordariomycetidae</taxon>
        <taxon>Ophiostomatales</taxon>
        <taxon>Ophiostomataceae</taxon>
        <taxon>Leptographium</taxon>
    </lineage>
</organism>
<feature type="active site" description="Proton donor" evidence="8">
    <location>
        <position position="212"/>
    </location>
</feature>
<feature type="active site" description="Proton acceptor" evidence="8">
    <location>
        <position position="39"/>
    </location>
</feature>
<dbReference type="PIRSF" id="PIRSF026534">
    <property type="entry name" value="Endo_alpha-L-arabinosidase"/>
    <property type="match status" value="1"/>
</dbReference>
<dbReference type="RefSeq" id="XP_014176111.1">
    <property type="nucleotide sequence ID" value="XM_014320636.1"/>
</dbReference>
<dbReference type="HOGENOM" id="CLU_009397_5_0_1"/>
<comment type="catalytic activity">
    <reaction evidence="1 7">
        <text>Endohydrolysis of (1-&gt;5)-alpha-arabinofuranosidic linkages in (1-&gt;5)-arabinans.</text>
        <dbReference type="EC" id="3.2.1.99"/>
    </reaction>
</comment>
<feature type="chain" id="PRO_5003263774" description="Arabinan endo-1,5-alpha-L-arabinosidase" evidence="10">
    <location>
        <begin position="23"/>
        <end position="337"/>
    </location>
</feature>
<dbReference type="STRING" id="655863.F0X7P7"/>
<evidence type="ECO:0000256" key="8">
    <source>
        <dbReference type="PIRSR" id="PIRSR606710-1"/>
    </source>
</evidence>
<dbReference type="GO" id="GO:0031222">
    <property type="term" value="P:arabinan catabolic process"/>
    <property type="evidence" value="ECO:0007669"/>
    <property type="project" value="UniProtKB-UniPathway"/>
</dbReference>
<dbReference type="CDD" id="cd18831">
    <property type="entry name" value="GH43_AnAbnA-like"/>
    <property type="match status" value="1"/>
</dbReference>
<dbReference type="Gene3D" id="2.115.10.20">
    <property type="entry name" value="Glycosyl hydrolase domain, family 43"/>
    <property type="match status" value="1"/>
</dbReference>
<dbReference type="GO" id="GO:0046558">
    <property type="term" value="F:arabinan endo-1,5-alpha-L-arabinosidase activity"/>
    <property type="evidence" value="ECO:0007669"/>
    <property type="project" value="UniProtKB-EC"/>
</dbReference>
<gene>
    <name evidence="11" type="ORF">CMQ_6950</name>
</gene>
<evidence type="ECO:0000256" key="3">
    <source>
        <dbReference type="ARBA" id="ARBA00009865"/>
    </source>
</evidence>
<dbReference type="OrthoDB" id="195678at2759"/>
<comment type="similarity">
    <text evidence="3 7">Belongs to the glycosyl hydrolase 43 family.</text>
</comment>
<dbReference type="eggNOG" id="ENOG502QTQG">
    <property type="taxonomic scope" value="Eukaryota"/>
</dbReference>
<dbReference type="AlphaFoldDB" id="F0X7P7"/>
<keyword evidence="12" id="KW-1185">Reference proteome</keyword>
<dbReference type="InParanoid" id="F0X7P7"/>
<keyword evidence="10" id="KW-0732">Signal</keyword>
<sequence>MYCSILSSVVAAVALLAGPALAQTYPDPLGCAGDCFTHDPFVTKRADGTYFLFSTLDLISIRTATSLGGPWTEIGSVLEYASVANMTGNDVLWAPDVSLVGDLYYLLYAVSTSGSQDSAIGYATSTTLDPGSWTDHGALISSSSSTPYNAIDPTLARGLGDQAGQFFLSWGSYWQDIYQCAVTVDGNDAHIGLSDSPTQIAYNTPDAGSYMEGSFIYPRGGYYYLFLSVGECCTYGTPTTPPATGTPYHVNVCRSTSASGPYIDKNGTACLGGGGTTILAGHDDVYAPGGEGVFNDPTYGDVFYYHYLNTSIGLDYSQSLFGWNTINWSVDGWLSLE</sequence>